<evidence type="ECO:0000313" key="4">
    <source>
        <dbReference type="Proteomes" id="UP000322077"/>
    </source>
</evidence>
<keyword evidence="3" id="KW-0282">Flagellum</keyword>
<dbReference type="Proteomes" id="UP000322077">
    <property type="component" value="Unassembled WGS sequence"/>
</dbReference>
<dbReference type="GO" id="GO:0044780">
    <property type="term" value="P:bacterial-type flagellum assembly"/>
    <property type="evidence" value="ECO:0007669"/>
    <property type="project" value="InterPro"/>
</dbReference>
<dbReference type="Pfam" id="PF13144">
    <property type="entry name" value="ChapFlgA"/>
    <property type="match status" value="1"/>
</dbReference>
<dbReference type="PANTHER" id="PTHR36307:SF1">
    <property type="entry name" value="FLAGELLA BASAL BODY P-RING FORMATION PROTEIN FLGA"/>
    <property type="match status" value="1"/>
</dbReference>
<organism evidence="3 4">
    <name type="scientific">Sphingomonas montanisoli</name>
    <dbReference type="NCBI Taxonomy" id="2606412"/>
    <lineage>
        <taxon>Bacteria</taxon>
        <taxon>Pseudomonadati</taxon>
        <taxon>Pseudomonadota</taxon>
        <taxon>Alphaproteobacteria</taxon>
        <taxon>Sphingomonadales</taxon>
        <taxon>Sphingomonadaceae</taxon>
        <taxon>Sphingomonas</taxon>
    </lineage>
</organism>
<keyword evidence="3" id="KW-0966">Cell projection</keyword>
<protein>
    <submittedName>
        <fullName evidence="3">Flagellar protein</fullName>
    </submittedName>
</protein>
<gene>
    <name evidence="3" type="ORF">FYJ91_17690</name>
</gene>
<dbReference type="Gene3D" id="2.30.30.760">
    <property type="match status" value="1"/>
</dbReference>
<proteinExistence type="predicted"/>
<keyword evidence="1" id="KW-0732">Signal</keyword>
<dbReference type="RefSeq" id="WP_149523634.1">
    <property type="nucleotide sequence ID" value="NZ_VTOU01000004.1"/>
</dbReference>
<accession>A0A5D9C031</accession>
<evidence type="ECO:0000259" key="2">
    <source>
        <dbReference type="Pfam" id="PF13144"/>
    </source>
</evidence>
<dbReference type="InterPro" id="IPR039246">
    <property type="entry name" value="Flagellar_FlgA"/>
</dbReference>
<name>A0A5D9C031_9SPHN</name>
<sequence>MNRTITLPLAAAMLGAFGMAAASPAPAQMMAASQNLDELEQIVVTTLGADVGQPGGPLAPIDRRMRLTACPTGIQIDPPANNAVTVRCTTAGWRLRVPLKVGGGYMTQQQGGGQMMAPMAQRAPDIRKGDPVQLVAQGDAFSISVDAVAMEDASIGGRVRVQTGGKGGTMFAQVVDIGRVRLMGFK</sequence>
<keyword evidence="3" id="KW-0969">Cilium</keyword>
<dbReference type="EMBL" id="VTOU01000004">
    <property type="protein sequence ID" value="TZG25094.1"/>
    <property type="molecule type" value="Genomic_DNA"/>
</dbReference>
<evidence type="ECO:0000313" key="3">
    <source>
        <dbReference type="EMBL" id="TZG25094.1"/>
    </source>
</evidence>
<dbReference type="AlphaFoldDB" id="A0A5D9C031"/>
<feature type="chain" id="PRO_5022711396" evidence="1">
    <location>
        <begin position="28"/>
        <end position="186"/>
    </location>
</feature>
<keyword evidence="4" id="KW-1185">Reference proteome</keyword>
<feature type="signal peptide" evidence="1">
    <location>
        <begin position="1"/>
        <end position="27"/>
    </location>
</feature>
<feature type="domain" description="Flagella basal body P-ring formation protein FlgA SAF" evidence="2">
    <location>
        <begin position="115"/>
        <end position="181"/>
    </location>
</feature>
<comment type="caution">
    <text evidence="3">The sequence shown here is derived from an EMBL/GenBank/DDBJ whole genome shotgun (WGS) entry which is preliminary data.</text>
</comment>
<dbReference type="PANTHER" id="PTHR36307">
    <property type="entry name" value="FLAGELLA BASAL BODY P-RING FORMATION PROTEIN FLGA"/>
    <property type="match status" value="1"/>
</dbReference>
<reference evidence="3 4" key="1">
    <citation type="submission" date="2019-08" db="EMBL/GenBank/DDBJ databases">
        <authorList>
            <person name="Wang G."/>
            <person name="Xu Z."/>
        </authorList>
    </citation>
    <scope>NUCLEOTIDE SEQUENCE [LARGE SCALE GENOMIC DNA]</scope>
    <source>
        <strain evidence="3 4">ZX</strain>
    </source>
</reference>
<evidence type="ECO:0000256" key="1">
    <source>
        <dbReference type="SAM" id="SignalP"/>
    </source>
</evidence>
<dbReference type="InterPro" id="IPR017585">
    <property type="entry name" value="SAF_FlgA"/>
</dbReference>